<name>A0A976SJ91_THEOR</name>
<dbReference type="Pfam" id="PF04385">
    <property type="entry name" value="FAINT"/>
    <property type="match status" value="1"/>
</dbReference>
<dbReference type="Proteomes" id="UP000244811">
    <property type="component" value="Chromosome 2"/>
</dbReference>
<accession>A0A976SJ91</accession>
<dbReference type="EMBL" id="CP056071">
    <property type="protein sequence ID" value="UVC49867.1"/>
    <property type="molecule type" value="Genomic_DNA"/>
</dbReference>
<dbReference type="AlphaFoldDB" id="A0A976SJ91"/>
<dbReference type="InterPro" id="IPR007480">
    <property type="entry name" value="DUF529"/>
</dbReference>
<evidence type="ECO:0000313" key="2">
    <source>
        <dbReference type="Proteomes" id="UP000244811"/>
    </source>
</evidence>
<sequence>MAIVIMYRTLTLMSALVYNKNVESVNHDVLNLDSDSSEHMLMRFNEGKGAYIVSSYLTNFRSRISKIMDGATTMWTSDLDHEFLSLLKVYKLYGKNRLAYVYSLGHLVRQTRYFEKINQIWYEIPEFYFDYRLERLRKERIFDSKSEIDYETFYVQDISLYGLETTVFIPYELYDIISVCDDFDILWEKKNDSDKCTCIIVHGDLPNTQLIHLHLKIDNTHKQMFMRKYEDDWKPIDKEQFYQYLNQLDDQMFVEQIHNNDL</sequence>
<evidence type="ECO:0000313" key="1">
    <source>
        <dbReference type="EMBL" id="UVC49867.1"/>
    </source>
</evidence>
<gene>
    <name evidence="1" type="ORF">MACK_003483</name>
</gene>
<reference evidence="1" key="1">
    <citation type="submission" date="2022-07" db="EMBL/GenBank/DDBJ databases">
        <title>Evaluation of T. orientalis genome assembly methods using nanopore sequencing and analysis of variation between genomes.</title>
        <authorList>
            <person name="Yam J."/>
            <person name="Micallef M.L."/>
            <person name="Liu M."/>
            <person name="Djordjevic S.P."/>
            <person name="Bogema D.R."/>
            <person name="Jenkins C."/>
        </authorList>
    </citation>
    <scope>NUCLEOTIDE SEQUENCE</scope>
    <source>
        <strain evidence="1">Goon Nure</strain>
    </source>
</reference>
<proteinExistence type="predicted"/>
<protein>
    <submittedName>
        <fullName evidence="1">Uncharacterized protein</fullName>
    </submittedName>
</protein>
<organism evidence="1 2">
    <name type="scientific">Theileria orientalis</name>
    <dbReference type="NCBI Taxonomy" id="68886"/>
    <lineage>
        <taxon>Eukaryota</taxon>
        <taxon>Sar</taxon>
        <taxon>Alveolata</taxon>
        <taxon>Apicomplexa</taxon>
        <taxon>Aconoidasida</taxon>
        <taxon>Piroplasmida</taxon>
        <taxon>Theileriidae</taxon>
        <taxon>Theileria</taxon>
    </lineage>
</organism>